<keyword evidence="5" id="KW-1185">Reference proteome</keyword>
<comment type="caution">
    <text evidence="4">The sequence shown here is derived from an EMBL/GenBank/DDBJ whole genome shotgun (WGS) entry which is preliminary data.</text>
</comment>
<dbReference type="PANTHER" id="PTHR32089">
    <property type="entry name" value="METHYL-ACCEPTING CHEMOTAXIS PROTEIN MCPB"/>
    <property type="match status" value="1"/>
</dbReference>
<dbReference type="OrthoDB" id="5179380at2"/>
<accession>A0A2N3PYD6</accession>
<dbReference type="SMART" id="SM00283">
    <property type="entry name" value="MA"/>
    <property type="match status" value="1"/>
</dbReference>
<dbReference type="InterPro" id="IPR004089">
    <property type="entry name" value="MCPsignal_dom"/>
</dbReference>
<dbReference type="Gene3D" id="1.20.120.1530">
    <property type="match status" value="1"/>
</dbReference>
<organism evidence="4 5">
    <name type="scientific">Telmatospirillum siberiense</name>
    <dbReference type="NCBI Taxonomy" id="382514"/>
    <lineage>
        <taxon>Bacteria</taxon>
        <taxon>Pseudomonadati</taxon>
        <taxon>Pseudomonadota</taxon>
        <taxon>Alphaproteobacteria</taxon>
        <taxon>Rhodospirillales</taxon>
        <taxon>Rhodospirillaceae</taxon>
        <taxon>Telmatospirillum</taxon>
    </lineage>
</organism>
<dbReference type="Proteomes" id="UP000233293">
    <property type="component" value="Unassembled WGS sequence"/>
</dbReference>
<dbReference type="Pfam" id="PF00015">
    <property type="entry name" value="MCPsignal"/>
    <property type="match status" value="1"/>
</dbReference>
<gene>
    <name evidence="4" type="ORF">CWS72_06415</name>
</gene>
<dbReference type="GO" id="GO:0016020">
    <property type="term" value="C:membrane"/>
    <property type="evidence" value="ECO:0007669"/>
    <property type="project" value="InterPro"/>
</dbReference>
<evidence type="ECO:0000313" key="4">
    <source>
        <dbReference type="EMBL" id="PKU25417.1"/>
    </source>
</evidence>
<reference evidence="5" key="1">
    <citation type="submission" date="2017-12" db="EMBL/GenBank/DDBJ databases">
        <title>Draft genome sequence of Telmatospirillum siberiense 26-4b1T, an acidotolerant peatland alphaproteobacterium potentially involved in sulfur cycling.</title>
        <authorList>
            <person name="Hausmann B."/>
            <person name="Pjevac P."/>
            <person name="Schreck K."/>
            <person name="Herbold C.W."/>
            <person name="Daims H."/>
            <person name="Wagner M."/>
            <person name="Pester M."/>
            <person name="Loy A."/>
        </authorList>
    </citation>
    <scope>NUCLEOTIDE SEQUENCE [LARGE SCALE GENOMIC DNA]</scope>
    <source>
        <strain evidence="5">26-4b1</strain>
    </source>
</reference>
<protein>
    <submittedName>
        <fullName evidence="4">Sensory rhodopsin II transducer</fullName>
    </submittedName>
</protein>
<dbReference type="GO" id="GO:0007165">
    <property type="term" value="P:signal transduction"/>
    <property type="evidence" value="ECO:0007669"/>
    <property type="project" value="UniProtKB-KW"/>
</dbReference>
<sequence>MTRLSSVSKAFVCSWLLAGLSLFAVLAAYLGLSGFSMGLALAMLACTAQQMRWLRRANGFINKALVAVEAAAKGNLDRRILGVPRHGDLARMLHNINHLLDLTEAFTKEADAAMSYTAEGRYFRHILTDGLSGEFAEHAQVINRAQASMEAKSQAFATEAGNIGTSIKTVSGVVAATATEMEATARQMSAIASDTSHQSATVARAAGQASEDVERVARAIEGVAAGIHEVAAQIKQSAVTANRTAGAANDTEMAIAELAAAAQKIGEVITLIETIAGQTNLLALNATIEAARAGDAGKGFAVVAGEVKTLANQTARATEEIALQIASMRKATDDAVTAVRDIAEMIRSINENSENVVGTTDRQSAAVADISRTMHGVADGVQTVAATIGKVAEVAETATGAAEQVLTAAGDLARRTTMMDNDIDAFVARVSAGARRL</sequence>
<evidence type="ECO:0000313" key="5">
    <source>
        <dbReference type="Proteomes" id="UP000233293"/>
    </source>
</evidence>
<feature type="domain" description="Methyl-accepting transducer" evidence="3">
    <location>
        <begin position="177"/>
        <end position="413"/>
    </location>
</feature>
<proteinExistence type="predicted"/>
<name>A0A2N3PYD6_9PROT</name>
<keyword evidence="1 2" id="KW-0807">Transducer</keyword>
<dbReference type="AlphaFoldDB" id="A0A2N3PYD6"/>
<dbReference type="Gene3D" id="1.10.287.950">
    <property type="entry name" value="Methyl-accepting chemotaxis protein"/>
    <property type="match status" value="1"/>
</dbReference>
<dbReference type="PANTHER" id="PTHR32089:SF112">
    <property type="entry name" value="LYSOZYME-LIKE PROTEIN-RELATED"/>
    <property type="match status" value="1"/>
</dbReference>
<dbReference type="EMBL" id="PIUM01000005">
    <property type="protein sequence ID" value="PKU25417.1"/>
    <property type="molecule type" value="Genomic_DNA"/>
</dbReference>
<dbReference type="RefSeq" id="WP_101249941.1">
    <property type="nucleotide sequence ID" value="NZ_PIUM01000005.1"/>
</dbReference>
<evidence type="ECO:0000256" key="2">
    <source>
        <dbReference type="PROSITE-ProRule" id="PRU00284"/>
    </source>
</evidence>
<evidence type="ECO:0000256" key="1">
    <source>
        <dbReference type="ARBA" id="ARBA00023224"/>
    </source>
</evidence>
<evidence type="ECO:0000259" key="3">
    <source>
        <dbReference type="PROSITE" id="PS50111"/>
    </source>
</evidence>
<dbReference type="PROSITE" id="PS50111">
    <property type="entry name" value="CHEMOTAXIS_TRANSDUC_2"/>
    <property type="match status" value="1"/>
</dbReference>
<dbReference type="SUPFAM" id="SSF58104">
    <property type="entry name" value="Methyl-accepting chemotaxis protein (MCP) signaling domain"/>
    <property type="match status" value="1"/>
</dbReference>